<name>A0A2N3KRE3_9PROT</name>
<dbReference type="RefSeq" id="WP_101268196.1">
    <property type="nucleotide sequence ID" value="NZ_NWTK01000010.1"/>
</dbReference>
<organism evidence="1 2">
    <name type="scientific">Thalassospira marina</name>
    <dbReference type="NCBI Taxonomy" id="2048283"/>
    <lineage>
        <taxon>Bacteria</taxon>
        <taxon>Pseudomonadati</taxon>
        <taxon>Pseudomonadota</taxon>
        <taxon>Alphaproteobacteria</taxon>
        <taxon>Rhodospirillales</taxon>
        <taxon>Thalassospiraceae</taxon>
        <taxon>Thalassospira</taxon>
    </lineage>
</organism>
<comment type="caution">
    <text evidence="1">The sequence shown here is derived from an EMBL/GenBank/DDBJ whole genome shotgun (WGS) entry which is preliminary data.</text>
</comment>
<dbReference type="Proteomes" id="UP000233597">
    <property type="component" value="Unassembled WGS sequence"/>
</dbReference>
<sequence length="138" mass="15968">MIAFGQVVLNICDEKGSYRIYGDFIPKDQHYRMAPPAFRHKIMKMHPCSGRPPTGLAAQHMLKTHNWHKWQLQTYPHHSPGALVVPDTTPEKFKAARPTPPQIFIPRATTLNLHEKCPKRQQLQIKINRLFNVISQKI</sequence>
<evidence type="ECO:0000313" key="1">
    <source>
        <dbReference type="EMBL" id="PKR53101.1"/>
    </source>
</evidence>
<dbReference type="EMBL" id="NWTK01000010">
    <property type="protein sequence ID" value="PKR53101.1"/>
    <property type="molecule type" value="Genomic_DNA"/>
</dbReference>
<accession>A0A2N3KRE3</accession>
<evidence type="ECO:0000313" key="2">
    <source>
        <dbReference type="Proteomes" id="UP000233597"/>
    </source>
</evidence>
<protein>
    <submittedName>
        <fullName evidence="1">Uncharacterized protein</fullName>
    </submittedName>
</protein>
<dbReference type="AlphaFoldDB" id="A0A2N3KRE3"/>
<proteinExistence type="predicted"/>
<gene>
    <name evidence="1" type="ORF">COO20_15600</name>
</gene>
<reference evidence="1 2" key="1">
    <citation type="submission" date="2017-09" db="EMBL/GenBank/DDBJ databases">
        <title>Biodiversity and function of Thalassospira species in the particle-attached aromatic-hydrocarbon-degrading consortia from the surface seawater of the South China Sea.</title>
        <authorList>
            <person name="Dong C."/>
            <person name="Liu R."/>
            <person name="Shao Z."/>
        </authorList>
    </citation>
    <scope>NUCLEOTIDE SEQUENCE [LARGE SCALE GENOMIC DNA]</scope>
    <source>
        <strain evidence="1 2">CSC1P2</strain>
    </source>
</reference>